<organism evidence="1 2">
    <name type="scientific">Pyronema omphalodes (strain CBS 100304)</name>
    <name type="common">Pyronema confluens</name>
    <dbReference type="NCBI Taxonomy" id="1076935"/>
    <lineage>
        <taxon>Eukaryota</taxon>
        <taxon>Fungi</taxon>
        <taxon>Dikarya</taxon>
        <taxon>Ascomycota</taxon>
        <taxon>Pezizomycotina</taxon>
        <taxon>Pezizomycetes</taxon>
        <taxon>Pezizales</taxon>
        <taxon>Pyronemataceae</taxon>
        <taxon>Pyronema</taxon>
    </lineage>
</organism>
<proteinExistence type="predicted"/>
<evidence type="ECO:0000313" key="1">
    <source>
        <dbReference type="EMBL" id="CCX12893.1"/>
    </source>
</evidence>
<protein>
    <submittedName>
        <fullName evidence="1">Uncharacterized protein</fullName>
    </submittedName>
</protein>
<dbReference type="Proteomes" id="UP000018144">
    <property type="component" value="Unassembled WGS sequence"/>
</dbReference>
<reference evidence="1 2" key="1">
    <citation type="journal article" date="2013" name="PLoS Genet.">
        <title>The genome and development-dependent transcriptomes of Pyronema confluens: a window into fungal evolution.</title>
        <authorList>
            <person name="Traeger S."/>
            <person name="Altegoer F."/>
            <person name="Freitag M."/>
            <person name="Gabaldon T."/>
            <person name="Kempken F."/>
            <person name="Kumar A."/>
            <person name="Marcet-Houben M."/>
            <person name="Poggeler S."/>
            <person name="Stajich J.E."/>
            <person name="Nowrousian M."/>
        </authorList>
    </citation>
    <scope>NUCLEOTIDE SEQUENCE [LARGE SCALE GENOMIC DNA]</scope>
    <source>
        <strain evidence="2">CBS 100304</strain>
        <tissue evidence="1">Vegetative mycelium</tissue>
    </source>
</reference>
<gene>
    <name evidence="1" type="ORF">PCON_12487</name>
</gene>
<keyword evidence="2" id="KW-1185">Reference proteome</keyword>
<accession>U4L7Y3</accession>
<dbReference type="AlphaFoldDB" id="U4L7Y3"/>
<dbReference type="EMBL" id="HF935726">
    <property type="protein sequence ID" value="CCX12893.1"/>
    <property type="molecule type" value="Genomic_DNA"/>
</dbReference>
<evidence type="ECO:0000313" key="2">
    <source>
        <dbReference type="Proteomes" id="UP000018144"/>
    </source>
</evidence>
<sequence>MSSMNDTFAAIGNLSSTSHVALRSGAKAATIGFCRCCCDKQLRSTVKRARPVLQHFRASKSTLKNSFLCLLTTTLIKI</sequence>
<name>U4L7Y3_PYROM</name>